<feature type="domain" description="HTH cro/C1-type" evidence="1">
    <location>
        <begin position="22"/>
        <end position="74"/>
    </location>
</feature>
<dbReference type="SMART" id="SM00530">
    <property type="entry name" value="HTH_XRE"/>
    <property type="match status" value="1"/>
</dbReference>
<evidence type="ECO:0000259" key="1">
    <source>
        <dbReference type="PROSITE" id="PS50943"/>
    </source>
</evidence>
<dbReference type="PROSITE" id="PS50943">
    <property type="entry name" value="HTH_CROC1"/>
    <property type="match status" value="1"/>
</dbReference>
<reference evidence="2 3" key="1">
    <citation type="submission" date="2020-03" db="EMBL/GenBank/DDBJ databases">
        <title>Draft genome of Streptomyces sp. ventii, isolated from the Axial Seamount in the Pacific Ocean, and resequencing of the two type strains Streptomyces lonarensis strain NCL 716 and Streptomyces bohaiensis strain 11A07.</title>
        <authorList>
            <person name="Loughran R.M."/>
            <person name="Pfannmuller K.M."/>
            <person name="Wasson B.J."/>
            <person name="Deadmond M.C."/>
            <person name="Paddock B.E."/>
            <person name="Koyack M.J."/>
            <person name="Gallegos D.A."/>
            <person name="Mitchell E.A."/>
            <person name="Ushijima B."/>
            <person name="Saw J.H."/>
            <person name="Mcphail K.L."/>
            <person name="Videau P."/>
        </authorList>
    </citation>
    <scope>NUCLEOTIDE SEQUENCE [LARGE SCALE GENOMIC DNA]</scope>
    <source>
        <strain evidence="2 3">NCL716</strain>
    </source>
</reference>
<dbReference type="SUPFAM" id="SSF47413">
    <property type="entry name" value="lambda repressor-like DNA-binding domains"/>
    <property type="match status" value="1"/>
</dbReference>
<dbReference type="GO" id="GO:0003677">
    <property type="term" value="F:DNA binding"/>
    <property type="evidence" value="ECO:0007669"/>
    <property type="project" value="InterPro"/>
</dbReference>
<name>A0A7X6D0T6_9ACTN</name>
<dbReference type="InterPro" id="IPR043917">
    <property type="entry name" value="DUF5753"/>
</dbReference>
<keyword evidence="3" id="KW-1185">Reference proteome</keyword>
<organism evidence="2 3">
    <name type="scientific">Streptomyces lonarensis</name>
    <dbReference type="NCBI Taxonomy" id="700599"/>
    <lineage>
        <taxon>Bacteria</taxon>
        <taxon>Bacillati</taxon>
        <taxon>Actinomycetota</taxon>
        <taxon>Actinomycetes</taxon>
        <taxon>Kitasatosporales</taxon>
        <taxon>Streptomycetaceae</taxon>
        <taxon>Streptomyces</taxon>
    </lineage>
</organism>
<evidence type="ECO:0000313" key="3">
    <source>
        <dbReference type="Proteomes" id="UP000578686"/>
    </source>
</evidence>
<comment type="caution">
    <text evidence="2">The sequence shown here is derived from an EMBL/GenBank/DDBJ whole genome shotgun (WGS) entry which is preliminary data.</text>
</comment>
<dbReference type="CDD" id="cd00093">
    <property type="entry name" value="HTH_XRE"/>
    <property type="match status" value="1"/>
</dbReference>
<dbReference type="Proteomes" id="UP000578686">
    <property type="component" value="Unassembled WGS sequence"/>
</dbReference>
<dbReference type="InterPro" id="IPR001387">
    <property type="entry name" value="Cro/C1-type_HTH"/>
</dbReference>
<dbReference type="Pfam" id="PF13560">
    <property type="entry name" value="HTH_31"/>
    <property type="match status" value="1"/>
</dbReference>
<dbReference type="Pfam" id="PF19054">
    <property type="entry name" value="DUF5753"/>
    <property type="match status" value="1"/>
</dbReference>
<protein>
    <submittedName>
        <fullName evidence="2">Helix-turn-helix domain-containing protein</fullName>
    </submittedName>
</protein>
<dbReference type="RefSeq" id="WP_167969864.1">
    <property type="nucleotide sequence ID" value="NZ_BHZG01000090.1"/>
</dbReference>
<evidence type="ECO:0000313" key="2">
    <source>
        <dbReference type="EMBL" id="NJQ06114.1"/>
    </source>
</evidence>
<dbReference type="Gene3D" id="1.10.260.40">
    <property type="entry name" value="lambda repressor-like DNA-binding domains"/>
    <property type="match status" value="1"/>
</dbReference>
<dbReference type="AlphaFoldDB" id="A0A7X6D0T6"/>
<proteinExistence type="predicted"/>
<accession>A0A7X6D0T6</accession>
<sequence length="280" mass="31602">MPSRRAVTGRSQEPRARFAEELRSLRRTSGLSLREVGNAIRFDFSHVARMESGESLAGPELVQALDSLYGTNYLLILWEIAQKDASQFRLRYRRYMEMENEATSIQIHSPGLIPGLLQSREYAEQLLITGGLTGPDLERQVDARLGRQEKLNGNRPPQLRAILSEAVLRTPITNEQHWRQQLRKLLAAAEQPNIIVQVVPLSTGPHVLSSTYVNFLRLPEGRTVAWIETSHSSELVEETATVEQLQLSYDRVRDRALSPDASRQLIHGFLEDVPCDPAST</sequence>
<dbReference type="InterPro" id="IPR010982">
    <property type="entry name" value="Lambda_DNA-bd_dom_sf"/>
</dbReference>
<dbReference type="EMBL" id="JAAVJD010000066">
    <property type="protein sequence ID" value="NJQ06114.1"/>
    <property type="molecule type" value="Genomic_DNA"/>
</dbReference>
<gene>
    <name evidence="2" type="ORF">HCN56_11120</name>
</gene>